<protein>
    <submittedName>
        <fullName evidence="2">Protein N-acetyltransferase, RimJ/RimL family</fullName>
    </submittedName>
</protein>
<dbReference type="GO" id="GO:0016747">
    <property type="term" value="F:acyltransferase activity, transferring groups other than amino-acyl groups"/>
    <property type="evidence" value="ECO:0007669"/>
    <property type="project" value="InterPro"/>
</dbReference>
<dbReference type="STRING" id="695939.SAMN00790413_03152"/>
<evidence type="ECO:0000313" key="2">
    <source>
        <dbReference type="EMBL" id="SMB96095.1"/>
    </source>
</evidence>
<evidence type="ECO:0000259" key="1">
    <source>
        <dbReference type="PROSITE" id="PS51186"/>
    </source>
</evidence>
<dbReference type="PANTHER" id="PTHR43415:SF3">
    <property type="entry name" value="GNAT-FAMILY ACETYLTRANSFERASE"/>
    <property type="match status" value="1"/>
</dbReference>
<proteinExistence type="predicted"/>
<name>A0A1W1VRU6_9DEIO</name>
<dbReference type="Proteomes" id="UP000192582">
    <property type="component" value="Unassembled WGS sequence"/>
</dbReference>
<evidence type="ECO:0000313" key="3">
    <source>
        <dbReference type="Proteomes" id="UP000192582"/>
    </source>
</evidence>
<dbReference type="SUPFAM" id="SSF55729">
    <property type="entry name" value="Acyl-CoA N-acyltransferases (Nat)"/>
    <property type="match status" value="1"/>
</dbReference>
<dbReference type="PANTHER" id="PTHR43415">
    <property type="entry name" value="SPERMIDINE N(1)-ACETYLTRANSFERASE"/>
    <property type="match status" value="1"/>
</dbReference>
<dbReference type="Pfam" id="PF13302">
    <property type="entry name" value="Acetyltransf_3"/>
    <property type="match status" value="1"/>
</dbReference>
<dbReference type="PROSITE" id="PS51186">
    <property type="entry name" value="GNAT"/>
    <property type="match status" value="1"/>
</dbReference>
<reference evidence="2 3" key="1">
    <citation type="submission" date="2017-04" db="EMBL/GenBank/DDBJ databases">
        <authorList>
            <person name="Afonso C.L."/>
            <person name="Miller P.J."/>
            <person name="Scott M.A."/>
            <person name="Spackman E."/>
            <person name="Goraichik I."/>
            <person name="Dimitrov K.M."/>
            <person name="Suarez D.L."/>
            <person name="Swayne D.E."/>
        </authorList>
    </citation>
    <scope>NUCLEOTIDE SEQUENCE [LARGE SCALE GENOMIC DNA]</scope>
    <source>
        <strain evidence="2 3">KR-140</strain>
    </source>
</reference>
<dbReference type="EMBL" id="FWWU01000009">
    <property type="protein sequence ID" value="SMB96095.1"/>
    <property type="molecule type" value="Genomic_DNA"/>
</dbReference>
<dbReference type="InterPro" id="IPR016181">
    <property type="entry name" value="Acyl_CoA_acyltransferase"/>
</dbReference>
<accession>A0A1W1VRU6</accession>
<dbReference type="AlphaFoldDB" id="A0A1W1VRU6"/>
<sequence length="197" mass="22029">MTPPPIPVLRGERVMLARLRREDIPELARLFQNLELTTYLSGHGASYSLEDEQAYFEAVSRNSPTQITFGIYEREAGRLIGGIDLRDINHRHGTAELGVSIHDPECWSGGLGKEAVRLMVTYGVFHLGLHNIFLKVFAFNTRGIRAYEKVGFSEIGRRTGAVRLGSERFDTVLMEITADRVDTSGLRAQIRLLGTAQ</sequence>
<gene>
    <name evidence="2" type="ORF">SAMN00790413_03152</name>
</gene>
<feature type="domain" description="N-acetyltransferase" evidence="1">
    <location>
        <begin position="14"/>
        <end position="179"/>
    </location>
</feature>
<keyword evidence="3" id="KW-1185">Reference proteome</keyword>
<organism evidence="2 3">
    <name type="scientific">Deinococcus hopiensis KR-140</name>
    <dbReference type="NCBI Taxonomy" id="695939"/>
    <lineage>
        <taxon>Bacteria</taxon>
        <taxon>Thermotogati</taxon>
        <taxon>Deinococcota</taxon>
        <taxon>Deinococci</taxon>
        <taxon>Deinococcales</taxon>
        <taxon>Deinococcaceae</taxon>
        <taxon>Deinococcus</taxon>
    </lineage>
</organism>
<dbReference type="Gene3D" id="3.40.630.30">
    <property type="match status" value="1"/>
</dbReference>
<dbReference type="InterPro" id="IPR000182">
    <property type="entry name" value="GNAT_dom"/>
</dbReference>
<dbReference type="RefSeq" id="WP_084050630.1">
    <property type="nucleotide sequence ID" value="NZ_FWWU01000009.1"/>
</dbReference>
<keyword evidence="2" id="KW-0808">Transferase</keyword>
<dbReference type="OrthoDB" id="9795206at2"/>